<reference evidence="2 3" key="1">
    <citation type="submission" date="2016-10" db="EMBL/GenBank/DDBJ databases">
        <authorList>
            <person name="de Groot N.N."/>
        </authorList>
    </citation>
    <scope>NUCLEOTIDE SEQUENCE [LARGE SCALE GENOMIC DNA]</scope>
    <source>
        <strain evidence="2 3">DSM 5885</strain>
    </source>
</reference>
<proteinExistence type="predicted"/>
<keyword evidence="3" id="KW-1185">Reference proteome</keyword>
<protein>
    <recommendedName>
        <fullName evidence="4">Nitrogen fixation protein FixH</fullName>
    </recommendedName>
</protein>
<keyword evidence="1" id="KW-0472">Membrane</keyword>
<evidence type="ECO:0000313" key="3">
    <source>
        <dbReference type="Proteomes" id="UP000198607"/>
    </source>
</evidence>
<organism evidence="2 3">
    <name type="scientific">Propionivibrio dicarboxylicus</name>
    <dbReference type="NCBI Taxonomy" id="83767"/>
    <lineage>
        <taxon>Bacteria</taxon>
        <taxon>Pseudomonadati</taxon>
        <taxon>Pseudomonadota</taxon>
        <taxon>Betaproteobacteria</taxon>
        <taxon>Rhodocyclales</taxon>
        <taxon>Rhodocyclaceae</taxon>
        <taxon>Propionivibrio</taxon>
    </lineage>
</organism>
<dbReference type="Proteomes" id="UP000198607">
    <property type="component" value="Unassembled WGS sequence"/>
</dbReference>
<gene>
    <name evidence="2" type="ORF">SAMN05660652_01210</name>
</gene>
<sequence length="168" mass="18730">MNENTSSPSLPWYRHRWPWLLMAGPAIVVVAGFVTLVLALRSNDGLVSDDYYKQGLGINQTTARDQAAARLGLQAQVMLGGHELRVMLRAGQAGTTLPETLSLRLMHPTRSGEDQVLTLQRQAGDLYSGRLERPLSGRWRLSIEDDGRMWRLTGDWLVDKAPVLVLPK</sequence>
<dbReference type="OrthoDB" id="5295180at2"/>
<evidence type="ECO:0000256" key="1">
    <source>
        <dbReference type="SAM" id="Phobius"/>
    </source>
</evidence>
<keyword evidence="1" id="KW-0812">Transmembrane</keyword>
<dbReference type="EMBL" id="FNCY01000003">
    <property type="protein sequence ID" value="SDH09533.1"/>
    <property type="molecule type" value="Genomic_DNA"/>
</dbReference>
<dbReference type="RefSeq" id="WP_091935292.1">
    <property type="nucleotide sequence ID" value="NZ_FNCY01000003.1"/>
</dbReference>
<evidence type="ECO:0000313" key="2">
    <source>
        <dbReference type="EMBL" id="SDH09533.1"/>
    </source>
</evidence>
<dbReference type="Pfam" id="PF05751">
    <property type="entry name" value="FixH"/>
    <property type="match status" value="1"/>
</dbReference>
<dbReference type="STRING" id="83767.SAMN05660652_01210"/>
<dbReference type="InterPro" id="IPR008620">
    <property type="entry name" value="FixH"/>
</dbReference>
<name>A0A1G7ZLF2_9RHOO</name>
<feature type="transmembrane region" description="Helical" evidence="1">
    <location>
        <begin position="20"/>
        <end position="40"/>
    </location>
</feature>
<evidence type="ECO:0008006" key="4">
    <source>
        <dbReference type="Google" id="ProtNLM"/>
    </source>
</evidence>
<dbReference type="AlphaFoldDB" id="A0A1G7ZLF2"/>
<keyword evidence="1" id="KW-1133">Transmembrane helix</keyword>
<accession>A0A1G7ZLF2</accession>